<evidence type="ECO:0000313" key="1">
    <source>
        <dbReference type="EMBL" id="CAD7702204.1"/>
    </source>
</evidence>
<protein>
    <submittedName>
        <fullName evidence="1">Uncharacterized protein</fullName>
    </submittedName>
</protein>
<gene>
    <name evidence="1" type="ORF">OSTQU699_LOCUS7561</name>
</gene>
<sequence>MEHISASFLDQVIMIPTINTSFRCVSSLLQSHVLPIGGQRLGWIFINALFISLPWAGDSACLATSATVCLHAIPVVHRLVHHLAECKNEPTKLLHVKSCITCPAC</sequence>
<reference evidence="1" key="1">
    <citation type="submission" date="2020-12" db="EMBL/GenBank/DDBJ databases">
        <authorList>
            <person name="Iha C."/>
        </authorList>
    </citation>
    <scope>NUCLEOTIDE SEQUENCE</scope>
</reference>
<proteinExistence type="predicted"/>
<name>A0A8S1JEK0_9CHLO</name>
<accession>A0A8S1JEK0</accession>
<dbReference type="EMBL" id="CAJHUC010001740">
    <property type="protein sequence ID" value="CAD7702204.1"/>
    <property type="molecule type" value="Genomic_DNA"/>
</dbReference>
<organism evidence="1 2">
    <name type="scientific">Ostreobium quekettii</name>
    <dbReference type="NCBI Taxonomy" id="121088"/>
    <lineage>
        <taxon>Eukaryota</taxon>
        <taxon>Viridiplantae</taxon>
        <taxon>Chlorophyta</taxon>
        <taxon>core chlorophytes</taxon>
        <taxon>Ulvophyceae</taxon>
        <taxon>TCBD clade</taxon>
        <taxon>Bryopsidales</taxon>
        <taxon>Ostreobineae</taxon>
        <taxon>Ostreobiaceae</taxon>
        <taxon>Ostreobium</taxon>
    </lineage>
</organism>
<comment type="caution">
    <text evidence="1">The sequence shown here is derived from an EMBL/GenBank/DDBJ whole genome shotgun (WGS) entry which is preliminary data.</text>
</comment>
<keyword evidence="2" id="KW-1185">Reference proteome</keyword>
<evidence type="ECO:0000313" key="2">
    <source>
        <dbReference type="Proteomes" id="UP000708148"/>
    </source>
</evidence>
<dbReference type="Proteomes" id="UP000708148">
    <property type="component" value="Unassembled WGS sequence"/>
</dbReference>
<dbReference type="AlphaFoldDB" id="A0A8S1JEK0"/>